<dbReference type="SMART" id="SM00855">
    <property type="entry name" value="PGAM"/>
    <property type="match status" value="1"/>
</dbReference>
<dbReference type="PROSITE" id="PS00175">
    <property type="entry name" value="PG_MUTASE"/>
    <property type="match status" value="1"/>
</dbReference>
<sequence length="199" mass="23421">MTSLYLARHGESELNTKKVYFGVTDCELTSAGIFQCKNLNKKLSQLNELDFDVIITSSLKRAIDSSKIIANCSYKDLIIFEEFKELDFGKWEGLSYKEITKIYPKEWDQWVKDWKNAYPNEGENFKTFYKRVKNALEFILKEYKDKKILLVCHQGTLRVITSILLGLNEDGYWRFSFEYGMYSLFEIVDDFAILKKINC</sequence>
<dbReference type="NCBIfam" id="TIGR03162">
    <property type="entry name" value="ribazole_cobC"/>
    <property type="match status" value="1"/>
</dbReference>
<name>A0A0A0I4I5_CLONO</name>
<evidence type="ECO:0000313" key="4">
    <source>
        <dbReference type="EMBL" id="KGM95558.1"/>
    </source>
</evidence>
<dbReference type="GO" id="GO:0009236">
    <property type="term" value="P:cobalamin biosynthetic process"/>
    <property type="evidence" value="ECO:0007669"/>
    <property type="project" value="UniProtKB-UniRule"/>
</dbReference>
<dbReference type="GO" id="GO:0043755">
    <property type="term" value="F:alpha-ribazole phosphatase activity"/>
    <property type="evidence" value="ECO:0007669"/>
    <property type="project" value="UniProtKB-UniRule"/>
</dbReference>
<evidence type="ECO:0000313" key="5">
    <source>
        <dbReference type="Proteomes" id="UP000030012"/>
    </source>
</evidence>
<feature type="active site" description="Proton donor/acceptor" evidence="2">
    <location>
        <position position="85"/>
    </location>
</feature>
<dbReference type="PANTHER" id="PTHR48100:SF59">
    <property type="entry name" value="ADENOSYLCOBALAMIN_ALPHA-RIBAZOLE PHOSPHATASE"/>
    <property type="match status" value="1"/>
</dbReference>
<dbReference type="RefSeq" id="WP_039255693.1">
    <property type="nucleotide sequence ID" value="NZ_JENJ01000037.1"/>
</dbReference>
<accession>A0A0A0I4I5</accession>
<dbReference type="Proteomes" id="UP000030012">
    <property type="component" value="Unassembled WGS sequence"/>
</dbReference>
<feature type="active site" description="Tele-phosphohistidine intermediate" evidence="2">
    <location>
        <position position="9"/>
    </location>
</feature>
<dbReference type="InterPro" id="IPR017578">
    <property type="entry name" value="Ribazole_CobC"/>
</dbReference>
<dbReference type="OrthoDB" id="7925971at2"/>
<proteinExistence type="predicted"/>
<dbReference type="CDD" id="cd07067">
    <property type="entry name" value="HP_PGM_like"/>
    <property type="match status" value="1"/>
</dbReference>
<evidence type="ECO:0000256" key="1">
    <source>
        <dbReference type="NCBIfam" id="TIGR03162"/>
    </source>
</evidence>
<dbReference type="InterPro" id="IPR013078">
    <property type="entry name" value="His_Pase_superF_clade-1"/>
</dbReference>
<reference evidence="4 5" key="1">
    <citation type="submission" date="2014-01" db="EMBL/GenBank/DDBJ databases">
        <title>Plasmidome dynamics in the species complex Clostridium novyi sensu lato converts strains of independent lineages into distinctly different pathogens.</title>
        <authorList>
            <person name="Skarin H."/>
            <person name="Segerman B."/>
        </authorList>
    </citation>
    <scope>NUCLEOTIDE SEQUENCE [LARGE SCALE GENOMIC DNA]</scope>
    <source>
        <strain evidence="4 5">4552</strain>
    </source>
</reference>
<feature type="binding site" evidence="3">
    <location>
        <begin position="8"/>
        <end position="15"/>
    </location>
    <ligand>
        <name>substrate</name>
    </ligand>
</feature>
<dbReference type="InterPro" id="IPR029033">
    <property type="entry name" value="His_PPase_superfam"/>
</dbReference>
<dbReference type="EC" id="3.1.3.73" evidence="1"/>
<gene>
    <name evidence="4" type="ORF">Z968_08855</name>
</gene>
<dbReference type="SUPFAM" id="SSF53254">
    <property type="entry name" value="Phosphoglycerate mutase-like"/>
    <property type="match status" value="1"/>
</dbReference>
<dbReference type="EMBL" id="JENJ01000037">
    <property type="protein sequence ID" value="KGM95558.1"/>
    <property type="molecule type" value="Genomic_DNA"/>
</dbReference>
<comment type="caution">
    <text evidence="4">The sequence shown here is derived from an EMBL/GenBank/DDBJ whole genome shotgun (WGS) entry which is preliminary data.</text>
</comment>
<dbReference type="PANTHER" id="PTHR48100">
    <property type="entry name" value="BROAD-SPECIFICITY PHOSPHATASE YOR283W-RELATED"/>
    <property type="match status" value="1"/>
</dbReference>
<dbReference type="InterPro" id="IPR001345">
    <property type="entry name" value="PG/BPGM_mutase_AS"/>
</dbReference>
<dbReference type="GO" id="GO:0005737">
    <property type="term" value="C:cytoplasm"/>
    <property type="evidence" value="ECO:0007669"/>
    <property type="project" value="TreeGrafter"/>
</dbReference>
<evidence type="ECO:0000256" key="2">
    <source>
        <dbReference type="PIRSR" id="PIRSR613078-1"/>
    </source>
</evidence>
<evidence type="ECO:0000256" key="3">
    <source>
        <dbReference type="PIRSR" id="PIRSR613078-2"/>
    </source>
</evidence>
<protein>
    <recommendedName>
        <fullName evidence="1">Alpha-ribazole phosphatase</fullName>
        <ecNumber evidence="1">3.1.3.73</ecNumber>
    </recommendedName>
</protein>
<dbReference type="AlphaFoldDB" id="A0A0A0I4I5"/>
<dbReference type="PIRSF" id="PIRSF000709">
    <property type="entry name" value="6PFK_2-Ptase"/>
    <property type="match status" value="1"/>
</dbReference>
<dbReference type="InterPro" id="IPR050275">
    <property type="entry name" value="PGM_Phosphatase"/>
</dbReference>
<organism evidence="4 5">
    <name type="scientific">Clostridium novyi A str. 4552</name>
    <dbReference type="NCBI Taxonomy" id="1444289"/>
    <lineage>
        <taxon>Bacteria</taxon>
        <taxon>Bacillati</taxon>
        <taxon>Bacillota</taxon>
        <taxon>Clostridia</taxon>
        <taxon>Eubacteriales</taxon>
        <taxon>Clostridiaceae</taxon>
        <taxon>Clostridium</taxon>
    </lineage>
</organism>
<dbReference type="Pfam" id="PF00300">
    <property type="entry name" value="His_Phos_1"/>
    <property type="match status" value="1"/>
</dbReference>
<feature type="binding site" evidence="3">
    <location>
        <position position="61"/>
    </location>
    <ligand>
        <name>substrate</name>
    </ligand>
</feature>
<dbReference type="Gene3D" id="3.40.50.1240">
    <property type="entry name" value="Phosphoglycerate mutase-like"/>
    <property type="match status" value="1"/>
</dbReference>